<reference evidence="1 2" key="1">
    <citation type="submission" date="2019-03" db="EMBL/GenBank/DDBJ databases">
        <title>Genomic Encyclopedia of Archaeal and Bacterial Type Strains, Phase II (KMG-II): from individual species to whole genera.</title>
        <authorList>
            <person name="Goeker M."/>
        </authorList>
    </citation>
    <scope>NUCLEOTIDE SEQUENCE [LARGE SCALE GENOMIC DNA]</scope>
    <source>
        <strain evidence="1 2">DSM 28353</strain>
    </source>
</reference>
<dbReference type="EMBL" id="SNYV01000015">
    <property type="protein sequence ID" value="TDQ76528.1"/>
    <property type="molecule type" value="Genomic_DNA"/>
</dbReference>
<proteinExistence type="predicted"/>
<keyword evidence="2" id="KW-1185">Reference proteome</keyword>
<sequence length="91" mass="10794">MEATLFKIVDICRSNNIEAAFIKELHQNGLIEIMIIESQEFVHEDEVARIQKYQNWHYDLELNIQGIEIVQQLLYKIESLKQQVQSLKRGH</sequence>
<evidence type="ECO:0000313" key="1">
    <source>
        <dbReference type="EMBL" id="TDQ76528.1"/>
    </source>
</evidence>
<name>A0A4R6WAY4_9SPHI</name>
<dbReference type="OrthoDB" id="1494789at2"/>
<organism evidence="1 2">
    <name type="scientific">Sphingobacterium yanglingense</name>
    <dbReference type="NCBI Taxonomy" id="1437280"/>
    <lineage>
        <taxon>Bacteria</taxon>
        <taxon>Pseudomonadati</taxon>
        <taxon>Bacteroidota</taxon>
        <taxon>Sphingobacteriia</taxon>
        <taxon>Sphingobacteriales</taxon>
        <taxon>Sphingobacteriaceae</taxon>
        <taxon>Sphingobacterium</taxon>
    </lineage>
</organism>
<comment type="caution">
    <text evidence="1">The sequence shown here is derived from an EMBL/GenBank/DDBJ whole genome shotgun (WGS) entry which is preliminary data.</text>
</comment>
<protein>
    <submittedName>
        <fullName evidence="1">MerR-like DNA binding protein</fullName>
    </submittedName>
</protein>
<dbReference type="Gene3D" id="1.10.1660.10">
    <property type="match status" value="1"/>
</dbReference>
<evidence type="ECO:0000313" key="2">
    <source>
        <dbReference type="Proteomes" id="UP000295292"/>
    </source>
</evidence>
<accession>A0A4R6WAY4</accession>
<dbReference type="RefSeq" id="WP_133585340.1">
    <property type="nucleotide sequence ID" value="NZ_SNYV01000015.1"/>
</dbReference>
<dbReference type="Pfam" id="PF13591">
    <property type="entry name" value="MerR_2"/>
    <property type="match status" value="1"/>
</dbReference>
<dbReference type="Proteomes" id="UP000295292">
    <property type="component" value="Unassembled WGS sequence"/>
</dbReference>
<gene>
    <name evidence="1" type="ORF">CLV99_3121</name>
</gene>
<dbReference type="AlphaFoldDB" id="A0A4R6WAY4"/>